<dbReference type="Proteomes" id="UP000053237">
    <property type="component" value="Unassembled WGS sequence"/>
</dbReference>
<comment type="caution">
    <text evidence="1">The sequence shown here is derived from an EMBL/GenBank/DDBJ whole genome shotgun (WGS) entry which is preliminary data.</text>
</comment>
<keyword evidence="2" id="KW-1185">Reference proteome</keyword>
<evidence type="ECO:0000313" key="1">
    <source>
        <dbReference type="EMBL" id="CCI11159.1"/>
    </source>
</evidence>
<name>A0A024FWW9_9STRA</name>
<organism evidence="1 2">
    <name type="scientific">Albugo candida</name>
    <dbReference type="NCBI Taxonomy" id="65357"/>
    <lineage>
        <taxon>Eukaryota</taxon>
        <taxon>Sar</taxon>
        <taxon>Stramenopiles</taxon>
        <taxon>Oomycota</taxon>
        <taxon>Peronosporomycetes</taxon>
        <taxon>Albuginales</taxon>
        <taxon>Albuginaceae</taxon>
        <taxon>Albugo</taxon>
    </lineage>
</organism>
<gene>
    <name evidence="1" type="ORF">BN9_124670</name>
</gene>
<protein>
    <submittedName>
        <fullName evidence="1">Uncharacterized protein</fullName>
    </submittedName>
</protein>
<dbReference type="InParanoid" id="A0A024FWW9"/>
<sequence>MDERHSSSRSLRGNVPLNNVIALCWNLQASTRSNCELIRKTLIDWHSGWMNCDSLGTVQTVPEASGAIEQRDTLPISTIQTCSSNMIVASVLKRVRSRLMDVATICRKPNSSHRFCSDIVCGLHCGSTVLVS</sequence>
<proteinExistence type="predicted"/>
<accession>A0A024FWW9</accession>
<dbReference type="EMBL" id="CAIX01000572">
    <property type="protein sequence ID" value="CCI11159.1"/>
    <property type="molecule type" value="Genomic_DNA"/>
</dbReference>
<evidence type="ECO:0000313" key="2">
    <source>
        <dbReference type="Proteomes" id="UP000053237"/>
    </source>
</evidence>
<dbReference type="AlphaFoldDB" id="A0A024FWW9"/>
<reference evidence="1 2" key="1">
    <citation type="submission" date="2012-05" db="EMBL/GenBank/DDBJ databases">
        <title>Recombination and specialization in a pathogen metapopulation.</title>
        <authorList>
            <person name="Gardiner A."/>
            <person name="Kemen E."/>
            <person name="Schultz-Larsen T."/>
            <person name="MacLean D."/>
            <person name="Van Oosterhout C."/>
            <person name="Jones J.D.G."/>
        </authorList>
    </citation>
    <scope>NUCLEOTIDE SEQUENCE [LARGE SCALE GENOMIC DNA]</scope>
    <source>
        <strain evidence="1 2">Ac Nc2</strain>
    </source>
</reference>